<dbReference type="InterPro" id="IPR038733">
    <property type="entry name" value="Predicted_DNA_bind_prot_RHH"/>
</dbReference>
<keyword evidence="3" id="KW-1185">Reference proteome</keyword>
<dbReference type="Pfam" id="PF12651">
    <property type="entry name" value="RHH_3"/>
    <property type="match status" value="1"/>
</dbReference>
<accession>A0ABP9Q863</accession>
<comment type="caution">
    <text evidence="2">The sequence shown here is derived from an EMBL/GenBank/DDBJ whole genome shotgun (WGS) entry which is preliminary data.</text>
</comment>
<gene>
    <name evidence="2" type="ORF">GCM10023321_29200</name>
</gene>
<feature type="domain" description="Predicted DNA-binding protein ribbon-helix-helix" evidence="1">
    <location>
        <begin position="3"/>
        <end position="36"/>
    </location>
</feature>
<evidence type="ECO:0000313" key="2">
    <source>
        <dbReference type="EMBL" id="GAA5155558.1"/>
    </source>
</evidence>
<protein>
    <recommendedName>
        <fullName evidence="1">Predicted DNA-binding protein ribbon-helix-helix domain-containing protein</fullName>
    </recommendedName>
</protein>
<sequence>MERLQILLRPEQAARLRDAARAKGVPVTELVRDAIDQAIPYPRAPERLAALEEFKALPKVSPAPTPEELEAILDERTDKFLPPPSG</sequence>
<name>A0ABP9Q863_9PSEU</name>
<evidence type="ECO:0000313" key="3">
    <source>
        <dbReference type="Proteomes" id="UP001428817"/>
    </source>
</evidence>
<dbReference type="Proteomes" id="UP001428817">
    <property type="component" value="Unassembled WGS sequence"/>
</dbReference>
<proteinExistence type="predicted"/>
<reference evidence="3" key="1">
    <citation type="journal article" date="2019" name="Int. J. Syst. Evol. Microbiol.">
        <title>The Global Catalogue of Microorganisms (GCM) 10K type strain sequencing project: providing services to taxonomists for standard genome sequencing and annotation.</title>
        <authorList>
            <consortium name="The Broad Institute Genomics Platform"/>
            <consortium name="The Broad Institute Genome Sequencing Center for Infectious Disease"/>
            <person name="Wu L."/>
            <person name="Ma J."/>
        </authorList>
    </citation>
    <scope>NUCLEOTIDE SEQUENCE [LARGE SCALE GENOMIC DNA]</scope>
    <source>
        <strain evidence="3">JCM 18303</strain>
    </source>
</reference>
<dbReference type="EMBL" id="BAABJP010000010">
    <property type="protein sequence ID" value="GAA5155558.1"/>
    <property type="molecule type" value="Genomic_DNA"/>
</dbReference>
<organism evidence="2 3">
    <name type="scientific">Pseudonocardia eucalypti</name>
    <dbReference type="NCBI Taxonomy" id="648755"/>
    <lineage>
        <taxon>Bacteria</taxon>
        <taxon>Bacillati</taxon>
        <taxon>Actinomycetota</taxon>
        <taxon>Actinomycetes</taxon>
        <taxon>Pseudonocardiales</taxon>
        <taxon>Pseudonocardiaceae</taxon>
        <taxon>Pseudonocardia</taxon>
    </lineage>
</organism>
<evidence type="ECO:0000259" key="1">
    <source>
        <dbReference type="Pfam" id="PF12651"/>
    </source>
</evidence>